<dbReference type="InterPro" id="IPR005119">
    <property type="entry name" value="LysR_subst-bd"/>
</dbReference>
<comment type="caution">
    <text evidence="6">The sequence shown here is derived from an EMBL/GenBank/DDBJ whole genome shotgun (WGS) entry which is preliminary data.</text>
</comment>
<proteinExistence type="inferred from homology"/>
<evidence type="ECO:0000259" key="5">
    <source>
        <dbReference type="PROSITE" id="PS50931"/>
    </source>
</evidence>
<dbReference type="PROSITE" id="PS50931">
    <property type="entry name" value="HTH_LYSR"/>
    <property type="match status" value="1"/>
</dbReference>
<feature type="domain" description="HTH lysR-type" evidence="5">
    <location>
        <begin position="3"/>
        <end position="60"/>
    </location>
</feature>
<dbReference type="GO" id="GO:0003700">
    <property type="term" value="F:DNA-binding transcription factor activity"/>
    <property type="evidence" value="ECO:0007669"/>
    <property type="project" value="InterPro"/>
</dbReference>
<dbReference type="PRINTS" id="PR00039">
    <property type="entry name" value="HTHLYSR"/>
</dbReference>
<dbReference type="STRING" id="419475.A8A54_21990"/>
<dbReference type="FunFam" id="1.10.10.10:FF:000001">
    <property type="entry name" value="LysR family transcriptional regulator"/>
    <property type="match status" value="1"/>
</dbReference>
<sequence length="308" mass="33916">MRPTLRQIECFQAVVELGNFSRAAERVKTTQANLSHTIRDLEAVLDARLFDRTTRRVNLTEAGRAFAVGALAGLAEIDRASDSVRDLGKLRRGQVSIAAPPLLCTTILPQLVRRVADEHPNLVVKIEDVGPEIVLEQVRTGRCDLGVGTFSGEDSDVESQTALRDQLMIFVSPHHDFAGYDHVTWSQLDDQPLITLTQKSNIRLLTEMGFEQAGLSLRPHMEVNQIHSVLSLVEVNAGIAVLPAYAFTALRGRGIVGRPLTEPAIIREVRLITPRDREQSAATAAVRLILRDLLRQMIPELPGSGKSC</sequence>
<dbReference type="GO" id="GO:0003677">
    <property type="term" value="F:DNA binding"/>
    <property type="evidence" value="ECO:0007669"/>
    <property type="project" value="UniProtKB-KW"/>
</dbReference>
<dbReference type="OrthoDB" id="8437302at2"/>
<accession>A0A1A9FTL9</accession>
<keyword evidence="4" id="KW-0804">Transcription</keyword>
<dbReference type="Pfam" id="PF03466">
    <property type="entry name" value="LysR_substrate"/>
    <property type="match status" value="1"/>
</dbReference>
<dbReference type="GO" id="GO:0005829">
    <property type="term" value="C:cytosol"/>
    <property type="evidence" value="ECO:0007669"/>
    <property type="project" value="TreeGrafter"/>
</dbReference>
<dbReference type="PANTHER" id="PTHR30419:SF8">
    <property type="entry name" value="NITROGEN ASSIMILATION TRANSCRIPTIONAL ACTIVATOR-RELATED"/>
    <property type="match status" value="1"/>
</dbReference>
<dbReference type="InterPro" id="IPR036390">
    <property type="entry name" value="WH_DNA-bd_sf"/>
</dbReference>
<evidence type="ECO:0000256" key="2">
    <source>
        <dbReference type="ARBA" id="ARBA00023015"/>
    </source>
</evidence>
<dbReference type="InterPro" id="IPR050950">
    <property type="entry name" value="HTH-type_LysR_regulators"/>
</dbReference>
<dbReference type="Proteomes" id="UP000216188">
    <property type="component" value="Unassembled WGS sequence"/>
</dbReference>
<evidence type="ECO:0000256" key="3">
    <source>
        <dbReference type="ARBA" id="ARBA00023125"/>
    </source>
</evidence>
<evidence type="ECO:0000256" key="4">
    <source>
        <dbReference type="ARBA" id="ARBA00023163"/>
    </source>
</evidence>
<dbReference type="CDD" id="cd08440">
    <property type="entry name" value="PBP2_LTTR_like_4"/>
    <property type="match status" value="1"/>
</dbReference>
<reference evidence="6 7" key="1">
    <citation type="submission" date="2017-07" db="EMBL/GenBank/DDBJ databases">
        <title>Phylogenetic study on the rhizospheric bacterium Ochrobactrum sp. A44.</title>
        <authorList>
            <person name="Krzyzanowska D.M."/>
            <person name="Ossowicki A."/>
            <person name="Rajewska M."/>
            <person name="Maciag T."/>
            <person name="Kaczynski Z."/>
            <person name="Czerwicka M."/>
            <person name="Jafra S."/>
        </authorList>
    </citation>
    <scope>NUCLEOTIDE SEQUENCE [LARGE SCALE GENOMIC DNA]</scope>
    <source>
        <strain evidence="6 7">CCUG 30717</strain>
    </source>
</reference>
<keyword evidence="3" id="KW-0238">DNA-binding</keyword>
<keyword evidence="7" id="KW-1185">Reference proteome</keyword>
<dbReference type="SUPFAM" id="SSF46785">
    <property type="entry name" value="Winged helix' DNA-binding domain"/>
    <property type="match status" value="1"/>
</dbReference>
<dbReference type="KEGG" id="ops:A8A54_21990"/>
<gene>
    <name evidence="6" type="ORF">CEV34_3643</name>
</gene>
<dbReference type="Gene3D" id="1.10.10.10">
    <property type="entry name" value="Winged helix-like DNA-binding domain superfamily/Winged helix DNA-binding domain"/>
    <property type="match status" value="1"/>
</dbReference>
<protein>
    <submittedName>
        <fullName evidence="6">LysR substrate binding domain protein</fullName>
    </submittedName>
</protein>
<keyword evidence="2" id="KW-0805">Transcription regulation</keyword>
<dbReference type="Pfam" id="PF00126">
    <property type="entry name" value="HTH_1"/>
    <property type="match status" value="1"/>
</dbReference>
<dbReference type="PANTHER" id="PTHR30419">
    <property type="entry name" value="HTH-TYPE TRANSCRIPTIONAL REGULATOR YBHD"/>
    <property type="match status" value="1"/>
</dbReference>
<dbReference type="InterPro" id="IPR036388">
    <property type="entry name" value="WH-like_DNA-bd_sf"/>
</dbReference>
<organism evidence="6 7">
    <name type="scientific">Brucella pseudogrignonensis</name>
    <dbReference type="NCBI Taxonomy" id="419475"/>
    <lineage>
        <taxon>Bacteria</taxon>
        <taxon>Pseudomonadati</taxon>
        <taxon>Pseudomonadota</taxon>
        <taxon>Alphaproteobacteria</taxon>
        <taxon>Hyphomicrobiales</taxon>
        <taxon>Brucellaceae</taxon>
        <taxon>Brucella/Ochrobactrum group</taxon>
        <taxon>Brucella</taxon>
    </lineage>
</organism>
<dbReference type="RefSeq" id="WP_064323029.1">
    <property type="nucleotide sequence ID" value="NZ_CP015776.1"/>
</dbReference>
<name>A0A1A9FTL9_9HYPH</name>
<dbReference type="EMBL" id="NNRM01000039">
    <property type="protein sequence ID" value="OYR23639.1"/>
    <property type="molecule type" value="Genomic_DNA"/>
</dbReference>
<dbReference type="AlphaFoldDB" id="A0A1A9FTL9"/>
<comment type="similarity">
    <text evidence="1">Belongs to the LysR transcriptional regulatory family.</text>
</comment>
<dbReference type="Gene3D" id="3.40.190.290">
    <property type="match status" value="1"/>
</dbReference>
<dbReference type="SUPFAM" id="SSF53850">
    <property type="entry name" value="Periplasmic binding protein-like II"/>
    <property type="match status" value="1"/>
</dbReference>
<dbReference type="InterPro" id="IPR000847">
    <property type="entry name" value="LysR_HTH_N"/>
</dbReference>
<evidence type="ECO:0000313" key="7">
    <source>
        <dbReference type="Proteomes" id="UP000216188"/>
    </source>
</evidence>
<evidence type="ECO:0000313" key="6">
    <source>
        <dbReference type="EMBL" id="OYR23639.1"/>
    </source>
</evidence>
<evidence type="ECO:0000256" key="1">
    <source>
        <dbReference type="ARBA" id="ARBA00009437"/>
    </source>
</evidence>